<reference evidence="5 6" key="1">
    <citation type="submission" date="2018-01" db="EMBL/GenBank/DDBJ databases">
        <title>Harnessing the power of phylogenomics to disentangle the directionality and signatures of interkingdom host jumping in the parasitic fungal genus Tolypocladium.</title>
        <authorList>
            <person name="Quandt C.A."/>
            <person name="Patterson W."/>
            <person name="Spatafora J.W."/>
        </authorList>
    </citation>
    <scope>NUCLEOTIDE SEQUENCE [LARGE SCALE GENOMIC DNA]</scope>
    <source>
        <strain evidence="5 6">NRBC 100945</strain>
    </source>
</reference>
<dbReference type="GO" id="GO:0003723">
    <property type="term" value="F:RNA binding"/>
    <property type="evidence" value="ECO:0007669"/>
    <property type="project" value="UniProtKB-UniRule"/>
</dbReference>
<feature type="region of interest" description="Disordered" evidence="3">
    <location>
        <begin position="1"/>
        <end position="94"/>
    </location>
</feature>
<evidence type="ECO:0000256" key="1">
    <source>
        <dbReference type="ARBA" id="ARBA00022884"/>
    </source>
</evidence>
<dbReference type="SUPFAM" id="SSF54928">
    <property type="entry name" value="RNA-binding domain, RBD"/>
    <property type="match status" value="1"/>
</dbReference>
<feature type="compositionally biased region" description="Polar residues" evidence="3">
    <location>
        <begin position="83"/>
        <end position="94"/>
    </location>
</feature>
<protein>
    <submittedName>
        <fullName evidence="5">Meiosis protein MEI2</fullName>
    </submittedName>
</protein>
<keyword evidence="1 2" id="KW-0694">RNA-binding</keyword>
<keyword evidence="6" id="KW-1185">Reference proteome</keyword>
<proteinExistence type="predicted"/>
<evidence type="ECO:0000256" key="2">
    <source>
        <dbReference type="PROSITE-ProRule" id="PRU00176"/>
    </source>
</evidence>
<accession>A0A2S4L7N9</accession>
<evidence type="ECO:0000256" key="3">
    <source>
        <dbReference type="SAM" id="MobiDB-lite"/>
    </source>
</evidence>
<dbReference type="STRING" id="94208.A0A2S4L7N9"/>
<dbReference type="PANTHER" id="PTHR23189">
    <property type="entry name" value="RNA RECOGNITION MOTIF-CONTAINING"/>
    <property type="match status" value="1"/>
</dbReference>
<dbReference type="OrthoDB" id="417481at2759"/>
<dbReference type="InterPro" id="IPR007201">
    <property type="entry name" value="Mei2-like_Rrm_C"/>
</dbReference>
<dbReference type="EMBL" id="PKSG01000136">
    <property type="protein sequence ID" value="POR38445.1"/>
    <property type="molecule type" value="Genomic_DNA"/>
</dbReference>
<sequence length="698" mass="76208">MAQARERDNPSSPRSSSGGAESFRGTPDTRLTAFSPEDGSTKSSKLLQGFARPTSATPPAGLPVGSYHSAGAGHLDKDPFVTPSHQPGTRLSPTASAFNPFTGTIKIPLPGDGGPVAAALSTDLGLSRHLDISSSVSISVSEVNAWLSELEALGDPPHGTRFFDAFDGHVYVHFADIRDACSTHASIRLAEKGWKVEYANLARIAKHEAAYHEVTTCHTGQILVLAAVSHGTAIDVLQAMETVQRVLQSHGRLFAFVRRSTFPNGSFRAIAEFCDVSAAAPAVSSCSSIITPEVGHFFLHARLSLDANCSRFVKGIHLVVSPHACEPAAIPDLAEALHGFSFGKGHDGIDQQQGAAGSATPRPAAPPDMRVHPPFAMYPLMFQSPFTAGMPYMVDSFLPAGSQGPVTPMAPMSPSYPVVGPLYHTPPSPALTAQNSYSPSRPLSGFGRTDARRQNAMRISRSPYHNVATHHNHVDINRIRDGIDVRTTIMLRNIPNKVDQAMLKRIIDESSWGKYDFMYLRIDFANDCNVGYAFINFVDFVDARGNQRWNCFKSDKVAEISYATIQGKDCLVQKFRNSSVMLEAPHYRPKLYFTSNGPMPELAGQEEPFPDPDNQSKMKRSCENAEHVGKCFPAICIGVSWVRQLTLLPGLFTPNAGQHFRDEQRRRRSQYDRGTRLAALEEYDYETAIQHLYGTATQ</sequence>
<dbReference type="PROSITE" id="PS50102">
    <property type="entry name" value="RRM"/>
    <property type="match status" value="1"/>
</dbReference>
<organism evidence="5 6">
    <name type="scientific">Tolypocladium paradoxum</name>
    <dbReference type="NCBI Taxonomy" id="94208"/>
    <lineage>
        <taxon>Eukaryota</taxon>
        <taxon>Fungi</taxon>
        <taxon>Dikarya</taxon>
        <taxon>Ascomycota</taxon>
        <taxon>Pezizomycotina</taxon>
        <taxon>Sordariomycetes</taxon>
        <taxon>Hypocreomycetidae</taxon>
        <taxon>Hypocreales</taxon>
        <taxon>Ophiocordycipitaceae</taxon>
        <taxon>Tolypocladium</taxon>
    </lineage>
</organism>
<dbReference type="InterPro" id="IPR035979">
    <property type="entry name" value="RBD_domain_sf"/>
</dbReference>
<name>A0A2S4L7N9_9HYPO</name>
<feature type="region of interest" description="Disordered" evidence="3">
    <location>
        <begin position="348"/>
        <end position="368"/>
    </location>
</feature>
<dbReference type="InterPro" id="IPR034862">
    <property type="entry name" value="Fungal_Mei2-like_RRM3"/>
</dbReference>
<evidence type="ECO:0000313" key="5">
    <source>
        <dbReference type="EMBL" id="POR38445.1"/>
    </source>
</evidence>
<gene>
    <name evidence="5" type="ORF">TPAR_01346</name>
</gene>
<feature type="compositionally biased region" description="Low complexity" evidence="3">
    <location>
        <begin position="10"/>
        <end position="19"/>
    </location>
</feature>
<dbReference type="CDD" id="cd12532">
    <property type="entry name" value="RRM3_MEI2_fungi"/>
    <property type="match status" value="1"/>
</dbReference>
<dbReference type="Proteomes" id="UP000237481">
    <property type="component" value="Unassembled WGS sequence"/>
</dbReference>
<dbReference type="InterPro" id="IPR000504">
    <property type="entry name" value="RRM_dom"/>
</dbReference>
<feature type="domain" description="RRM" evidence="4">
    <location>
        <begin position="487"/>
        <end position="577"/>
    </location>
</feature>
<comment type="caution">
    <text evidence="5">The sequence shown here is derived from an EMBL/GenBank/DDBJ whole genome shotgun (WGS) entry which is preliminary data.</text>
</comment>
<dbReference type="Pfam" id="PF04059">
    <property type="entry name" value="RRM_2"/>
    <property type="match status" value="1"/>
</dbReference>
<evidence type="ECO:0000313" key="6">
    <source>
        <dbReference type="Proteomes" id="UP000237481"/>
    </source>
</evidence>
<dbReference type="AlphaFoldDB" id="A0A2S4L7N9"/>
<evidence type="ECO:0000259" key="4">
    <source>
        <dbReference type="PROSITE" id="PS50102"/>
    </source>
</evidence>